<protein>
    <submittedName>
        <fullName evidence="2">Uncharacterized protein</fullName>
    </submittedName>
</protein>
<dbReference type="PROSITE" id="PS51257">
    <property type="entry name" value="PROKAR_LIPOPROTEIN"/>
    <property type="match status" value="1"/>
</dbReference>
<dbReference type="EMBL" id="JBCLPP010000044">
    <property type="protein sequence ID" value="MEY8246374.1"/>
    <property type="molecule type" value="Genomic_DNA"/>
</dbReference>
<feature type="signal peptide" evidence="1">
    <location>
        <begin position="1"/>
        <end position="19"/>
    </location>
</feature>
<sequence>MMRLHVISFLIFSATVSCMCTGCAENNAIPRPEAYHRITPYDTVYRQADNLPVKLMLNAQADITTKYSGGNTWIDVAYRRYSAVLRYTLVQGTKQSAEKALANRIERASINTGGRPSEITELTSPGGFSSTVIVTPDATVTPLQHIASDGKGTLVYGSLEILHEVTDPEETRPIIEAVTLDVLEAAKNLSTKQ</sequence>
<accession>A0ABV4CYA0</accession>
<dbReference type="Proteomes" id="UP001565200">
    <property type="component" value="Unassembled WGS sequence"/>
</dbReference>
<gene>
    <name evidence="2" type="ORF">AAK873_12220</name>
</gene>
<keyword evidence="3" id="KW-1185">Reference proteome</keyword>
<keyword evidence="1" id="KW-0732">Signal</keyword>
<evidence type="ECO:0000313" key="2">
    <source>
        <dbReference type="EMBL" id="MEY8246374.1"/>
    </source>
</evidence>
<reference evidence="2 3" key="1">
    <citation type="submission" date="2024-03" db="EMBL/GenBank/DDBJ databases">
        <title>Mouse gut bacterial collection (mGBC) of GemPharmatech.</title>
        <authorList>
            <person name="He Y."/>
            <person name="Dong L."/>
            <person name="Wu D."/>
            <person name="Gao X."/>
            <person name="Lin Z."/>
        </authorList>
    </citation>
    <scope>NUCLEOTIDE SEQUENCE [LARGE SCALE GENOMIC DNA]</scope>
    <source>
        <strain evidence="2 3">54-13</strain>
    </source>
</reference>
<dbReference type="RefSeq" id="WP_147438799.1">
    <property type="nucleotide sequence ID" value="NZ_JBCLPP010000044.1"/>
</dbReference>
<organism evidence="2 3">
    <name type="scientific">Heminiphilus faecis</name>
    <dbReference type="NCBI Taxonomy" id="2601703"/>
    <lineage>
        <taxon>Bacteria</taxon>
        <taxon>Pseudomonadati</taxon>
        <taxon>Bacteroidota</taxon>
        <taxon>Bacteroidia</taxon>
        <taxon>Bacteroidales</taxon>
        <taxon>Muribaculaceae</taxon>
        <taxon>Heminiphilus</taxon>
    </lineage>
</organism>
<feature type="chain" id="PRO_5046987230" evidence="1">
    <location>
        <begin position="20"/>
        <end position="193"/>
    </location>
</feature>
<comment type="caution">
    <text evidence="2">The sequence shown here is derived from an EMBL/GenBank/DDBJ whole genome shotgun (WGS) entry which is preliminary data.</text>
</comment>
<proteinExistence type="predicted"/>
<name>A0ABV4CYA0_9BACT</name>
<evidence type="ECO:0000256" key="1">
    <source>
        <dbReference type="SAM" id="SignalP"/>
    </source>
</evidence>
<evidence type="ECO:0000313" key="3">
    <source>
        <dbReference type="Proteomes" id="UP001565200"/>
    </source>
</evidence>